<dbReference type="AlphaFoldDB" id="A0A5T0XZS6"/>
<dbReference type="EMBL" id="AACHBK010000025">
    <property type="protein sequence ID" value="EAK5385246.1"/>
    <property type="molecule type" value="Genomic_DNA"/>
</dbReference>
<gene>
    <name evidence="1" type="ORF">CDX23_08210</name>
</gene>
<proteinExistence type="predicted"/>
<evidence type="ECO:0000313" key="1">
    <source>
        <dbReference type="EMBL" id="EAK5385246.1"/>
    </source>
</evidence>
<accession>A0A5T0XZS6</accession>
<comment type="caution">
    <text evidence="1">The sequence shown here is derived from an EMBL/GenBank/DDBJ whole genome shotgun (WGS) entry which is preliminary data.</text>
</comment>
<name>A0A5T0XZS6_CAMJU</name>
<sequence length="368" mass="44044">MCAFLNAMYLADKFGYHFSFLWDPIFEENLSTHTFPNIPEKEYFFSKDFIKNHYFNENVKKIYNQWIESVWYSENTFEAIKNKTMFEWGIFCPYQGNLSDQFMDIDKLTYERKIKKYWNSIKFSNQIQETIDSANQTAVKLKNFIGIHIRTSDITRRYNGNHMYLCLLKGFPIYLAVDIIEKITTNIVLFGDDFEAIGDLKKQIYWRKNIFTVEELIDLSKLDVVQRTIFDVVLMSKSAQIYASGYSGFSNLAMRIGTCENMVSIYNYYSVEERYKILINNLKRYDFSIYQKSYAYIHLYEYSRNLNFCLNTQKKIILKGMKVRPDALIFSIFYINILFKECKFNKIEYFLSKKNLKLYLQNLLEPGW</sequence>
<evidence type="ECO:0008006" key="2">
    <source>
        <dbReference type="Google" id="ProtNLM"/>
    </source>
</evidence>
<reference evidence="1" key="1">
    <citation type="submission" date="2018-05" db="EMBL/GenBank/DDBJ databases">
        <authorList>
            <consortium name="PulseNet: The National Subtyping Network for Foodborne Disease Surveillance"/>
            <person name="Tarr C.L."/>
            <person name="Trees E."/>
            <person name="Katz L.S."/>
            <person name="Carleton-Romer H.A."/>
            <person name="Stroika S."/>
            <person name="Kucerova Z."/>
            <person name="Roache K.F."/>
            <person name="Sabol A.L."/>
            <person name="Besser J."/>
            <person name="Gerner-Smidt P."/>
        </authorList>
    </citation>
    <scope>NUCLEOTIDE SEQUENCE</scope>
    <source>
        <strain evidence="1">PNUSAC002059</strain>
    </source>
</reference>
<dbReference type="Gene3D" id="3.40.50.11350">
    <property type="match status" value="1"/>
</dbReference>
<feature type="non-terminal residue" evidence="1">
    <location>
        <position position="368"/>
    </location>
</feature>
<organism evidence="1">
    <name type="scientific">Campylobacter jejuni</name>
    <dbReference type="NCBI Taxonomy" id="197"/>
    <lineage>
        <taxon>Bacteria</taxon>
        <taxon>Pseudomonadati</taxon>
        <taxon>Campylobacterota</taxon>
        <taxon>Epsilonproteobacteria</taxon>
        <taxon>Campylobacterales</taxon>
        <taxon>Campylobacteraceae</taxon>
        <taxon>Campylobacter</taxon>
    </lineage>
</organism>
<protein>
    <recommendedName>
        <fullName evidence="2">Alpha-1,2-fucosyltransferase</fullName>
    </recommendedName>
</protein>